<protein>
    <submittedName>
        <fullName evidence="2">Uncharacterized protein</fullName>
    </submittedName>
</protein>
<proteinExistence type="predicted"/>
<reference evidence="2 3" key="1">
    <citation type="submission" date="2020-07" db="EMBL/GenBank/DDBJ databases">
        <title>Halosimplex litoreum sp. nov. and Halosimplex rubrum sp. nov., isolated from different salt environments.</title>
        <authorList>
            <person name="Cui H."/>
        </authorList>
    </citation>
    <scope>NUCLEOTIDE SEQUENCE [LARGE SCALE GENOMIC DNA]</scope>
    <source>
        <strain evidence="2 3">R2</strain>
    </source>
</reference>
<keyword evidence="1" id="KW-0472">Membrane</keyword>
<sequence>MVSQPRLQAIILSGFGIILLATGIIFGIDAWASMQILETELAIHGSTAQSEYMTSARIVQASALSIGLGVIISIHGAIAHLKSALRQS</sequence>
<feature type="transmembrane region" description="Helical" evidence="1">
    <location>
        <begin position="7"/>
        <end position="28"/>
    </location>
</feature>
<gene>
    <name evidence="2" type="ORF">HZS54_11670</name>
</gene>
<dbReference type="GeneID" id="56083257"/>
<dbReference type="EMBL" id="CP058909">
    <property type="protein sequence ID" value="QLH82225.1"/>
    <property type="molecule type" value="Genomic_DNA"/>
</dbReference>
<organism evidence="2 3">
    <name type="scientific">Halosimplex pelagicum</name>
    <dbReference type="NCBI Taxonomy" id="869886"/>
    <lineage>
        <taxon>Archaea</taxon>
        <taxon>Methanobacteriati</taxon>
        <taxon>Methanobacteriota</taxon>
        <taxon>Stenosarchaea group</taxon>
        <taxon>Halobacteria</taxon>
        <taxon>Halobacteriales</taxon>
        <taxon>Haloarculaceae</taxon>
        <taxon>Halosimplex</taxon>
    </lineage>
</organism>
<keyword evidence="1" id="KW-0812">Transmembrane</keyword>
<evidence type="ECO:0000256" key="1">
    <source>
        <dbReference type="SAM" id="Phobius"/>
    </source>
</evidence>
<accession>A0A7D5PB60</accession>
<dbReference type="AlphaFoldDB" id="A0A7D5PB60"/>
<evidence type="ECO:0000313" key="2">
    <source>
        <dbReference type="EMBL" id="QLH82225.1"/>
    </source>
</evidence>
<dbReference type="RefSeq" id="WP_179922693.1">
    <property type="nucleotide sequence ID" value="NZ_CP058909.1"/>
</dbReference>
<dbReference type="Proteomes" id="UP000509346">
    <property type="component" value="Chromosome"/>
</dbReference>
<keyword evidence="1" id="KW-1133">Transmembrane helix</keyword>
<name>A0A7D5PB60_9EURY</name>
<feature type="transmembrane region" description="Helical" evidence="1">
    <location>
        <begin position="58"/>
        <end position="81"/>
    </location>
</feature>
<evidence type="ECO:0000313" key="3">
    <source>
        <dbReference type="Proteomes" id="UP000509346"/>
    </source>
</evidence>
<dbReference type="KEGG" id="hpel:HZS54_11670"/>
<keyword evidence="3" id="KW-1185">Reference proteome</keyword>